<feature type="transmembrane region" description="Helical" evidence="1">
    <location>
        <begin position="308"/>
        <end position="327"/>
    </location>
</feature>
<accession>A0A195AT59</accession>
<keyword evidence="1" id="KW-1133">Transmembrane helix</keyword>
<keyword evidence="1" id="KW-0812">Transmembrane</keyword>
<feature type="transmembrane region" description="Helical" evidence="1">
    <location>
        <begin position="144"/>
        <end position="161"/>
    </location>
</feature>
<evidence type="ECO:0000313" key="3">
    <source>
        <dbReference type="Proteomes" id="UP000078540"/>
    </source>
</evidence>
<keyword evidence="3" id="KW-1185">Reference proteome</keyword>
<name>A0A195AT59_9HYME</name>
<dbReference type="AlphaFoldDB" id="A0A195AT59"/>
<keyword evidence="1" id="KW-0472">Membrane</keyword>
<protein>
    <recommendedName>
        <fullName evidence="4">Gustatory receptor</fullName>
    </recommendedName>
</protein>
<proteinExistence type="predicted"/>
<reference evidence="2 3" key="1">
    <citation type="submission" date="2015-09" db="EMBL/GenBank/DDBJ databases">
        <title>Atta colombica WGS genome.</title>
        <authorList>
            <person name="Nygaard S."/>
            <person name="Hu H."/>
            <person name="Boomsma J."/>
            <person name="Zhang G."/>
        </authorList>
    </citation>
    <scope>NUCLEOTIDE SEQUENCE [LARGE SCALE GENOMIC DNA]</scope>
    <source>
        <strain evidence="2">Treedump-2</strain>
        <tissue evidence="2">Whole body</tissue>
    </source>
</reference>
<feature type="transmembrane region" description="Helical" evidence="1">
    <location>
        <begin position="181"/>
        <end position="203"/>
    </location>
</feature>
<evidence type="ECO:0000313" key="2">
    <source>
        <dbReference type="EMBL" id="KYM75408.1"/>
    </source>
</evidence>
<evidence type="ECO:0008006" key="4">
    <source>
        <dbReference type="Google" id="ProtNLM"/>
    </source>
</evidence>
<feature type="transmembrane region" description="Helical" evidence="1">
    <location>
        <begin position="36"/>
        <end position="56"/>
    </location>
</feature>
<feature type="transmembrane region" description="Helical" evidence="1">
    <location>
        <begin position="68"/>
        <end position="89"/>
    </location>
</feature>
<dbReference type="EMBL" id="KQ976745">
    <property type="protein sequence ID" value="KYM75408.1"/>
    <property type="molecule type" value="Genomic_DNA"/>
</dbReference>
<gene>
    <name evidence="2" type="ORF">ALC53_14104</name>
</gene>
<evidence type="ECO:0000256" key="1">
    <source>
        <dbReference type="SAM" id="Phobius"/>
    </source>
</evidence>
<dbReference type="Proteomes" id="UP000078540">
    <property type="component" value="Unassembled WGS sequence"/>
</dbReference>
<feature type="transmembrane region" description="Helical" evidence="1">
    <location>
        <begin position="6"/>
        <end position="24"/>
    </location>
</feature>
<organism evidence="2 3">
    <name type="scientific">Atta colombica</name>
    <dbReference type="NCBI Taxonomy" id="520822"/>
    <lineage>
        <taxon>Eukaryota</taxon>
        <taxon>Metazoa</taxon>
        <taxon>Ecdysozoa</taxon>
        <taxon>Arthropoda</taxon>
        <taxon>Hexapoda</taxon>
        <taxon>Insecta</taxon>
        <taxon>Pterygota</taxon>
        <taxon>Neoptera</taxon>
        <taxon>Endopterygota</taxon>
        <taxon>Hymenoptera</taxon>
        <taxon>Apocrita</taxon>
        <taxon>Aculeata</taxon>
        <taxon>Formicoidea</taxon>
        <taxon>Formicidae</taxon>
        <taxon>Myrmicinae</taxon>
        <taxon>Atta</taxon>
    </lineage>
</organism>
<feature type="transmembrane region" description="Helical" evidence="1">
    <location>
        <begin position="364"/>
        <end position="385"/>
    </location>
</feature>
<sequence>MTKTIQTALAPLFIIGSFCGLGLFEYPLGQPRPYFTYLYFLITSTLFTYFFYYLIYNSYTPYSLYSLYVSWPNVIIMITAIVSMLVGIFRFKKSLIFFNYQHFFYLHLIVKRSELKMCLRKLSIVDDTLEILGTAKEYQWLRNWIIRMIIGWIVMSFFMNACDSFWLNYKYFSITHTCFPFLGNYLLHVNTLSALTWGTMLGFQQVNKHIHVFYFDLLKDNADCTKRQNRLLVNQRRTEAKEYKKYMWIVMHVHLQLCVISRELNKVFNIQMSLQMTSYFAFIIELCREVYTIYINKNIILGQLLNSLFVYIWGIVYSIMILTLNHICQTIYYKANETIAILYKLSNNNLDEDLREQVNNYYIISYRILTVYSYSYLTLLFIQLLI</sequence>